<reference evidence="4" key="1">
    <citation type="submission" date="2019-06" db="EMBL/GenBank/DDBJ databases">
        <authorList>
            <person name="Zheng W."/>
        </authorList>
    </citation>
    <scope>NUCLEOTIDE SEQUENCE</scope>
    <source>
        <strain evidence="4">QDHG01</strain>
    </source>
</reference>
<evidence type="ECO:0000313" key="4">
    <source>
        <dbReference type="EMBL" id="TNV87788.1"/>
    </source>
</evidence>
<feature type="compositionally biased region" description="Low complexity" evidence="2">
    <location>
        <begin position="260"/>
        <end position="273"/>
    </location>
</feature>
<dbReference type="PANTHER" id="PTHR31600">
    <property type="entry name" value="TINY MACROCYSTS PROTEIN B-RELATED"/>
    <property type="match status" value="1"/>
</dbReference>
<keyword evidence="3" id="KW-0812">Transmembrane</keyword>
<keyword evidence="3" id="KW-0472">Membrane</keyword>
<protein>
    <recommendedName>
        <fullName evidence="6">Ankyrin repeat domain-containing protein</fullName>
    </recommendedName>
</protein>
<evidence type="ECO:0000256" key="1">
    <source>
        <dbReference type="PROSITE-ProRule" id="PRU00023"/>
    </source>
</evidence>
<dbReference type="PROSITE" id="PS50088">
    <property type="entry name" value="ANK_REPEAT"/>
    <property type="match status" value="1"/>
</dbReference>
<feature type="compositionally biased region" description="Basic residues" evidence="2">
    <location>
        <begin position="736"/>
        <end position="759"/>
    </location>
</feature>
<dbReference type="Pfam" id="PF12796">
    <property type="entry name" value="Ank_2"/>
    <property type="match status" value="2"/>
</dbReference>
<dbReference type="OrthoDB" id="10264606at2759"/>
<dbReference type="SUPFAM" id="SSF48403">
    <property type="entry name" value="Ankyrin repeat"/>
    <property type="match status" value="1"/>
</dbReference>
<dbReference type="InterPro" id="IPR052994">
    <property type="entry name" value="Tiny_macrocysts_regulators"/>
</dbReference>
<dbReference type="Gene3D" id="1.25.40.20">
    <property type="entry name" value="Ankyrin repeat-containing domain"/>
    <property type="match status" value="2"/>
</dbReference>
<evidence type="ECO:0008006" key="6">
    <source>
        <dbReference type="Google" id="ProtNLM"/>
    </source>
</evidence>
<keyword evidence="5" id="KW-1185">Reference proteome</keyword>
<dbReference type="InterPro" id="IPR002110">
    <property type="entry name" value="Ankyrin_rpt"/>
</dbReference>
<feature type="transmembrane region" description="Helical" evidence="3">
    <location>
        <begin position="1310"/>
        <end position="1326"/>
    </location>
</feature>
<dbReference type="EMBL" id="RRYP01000223">
    <property type="protein sequence ID" value="TNV87788.1"/>
    <property type="molecule type" value="Genomic_DNA"/>
</dbReference>
<feature type="region of interest" description="Disordered" evidence="2">
    <location>
        <begin position="605"/>
        <end position="640"/>
    </location>
</feature>
<name>A0A8J8P5V0_HALGN</name>
<feature type="transmembrane region" description="Helical" evidence="3">
    <location>
        <begin position="842"/>
        <end position="860"/>
    </location>
</feature>
<evidence type="ECO:0000256" key="3">
    <source>
        <dbReference type="SAM" id="Phobius"/>
    </source>
</evidence>
<feature type="transmembrane region" description="Helical" evidence="3">
    <location>
        <begin position="300"/>
        <end position="319"/>
    </location>
</feature>
<feature type="region of interest" description="Disordered" evidence="2">
    <location>
        <begin position="693"/>
        <end position="810"/>
    </location>
</feature>
<feature type="region of interest" description="Disordered" evidence="2">
    <location>
        <begin position="244"/>
        <end position="273"/>
    </location>
</feature>
<feature type="transmembrane region" description="Helical" evidence="3">
    <location>
        <begin position="530"/>
        <end position="553"/>
    </location>
</feature>
<keyword evidence="1" id="KW-0040">ANK repeat</keyword>
<dbReference type="InterPro" id="IPR036770">
    <property type="entry name" value="Ankyrin_rpt-contain_sf"/>
</dbReference>
<sequence length="1369" mass="157415">MPSIIGQFHDAFIKKFLDTGTEKVIDIERQTFAEAKDRYLQPINLVVKIFPEVSGQIVLIGLMQKINHYTEMKEPPSEYKGLENNYLLLSHIGIIANITRGLYSQLGLSSKFFEYSPEALLSQISAEKICYELLDPQNIEIFEHEGMVVSFNSKNILQFIEQEKLTHEEQQLIQSRVCECNVFVQLKRMPLNYQQKEQEVHLFRVIVLKQHLNSGEISQTQATGENNRKMSLFNARQTMTGGIGDGASQSARLSSDDELGNQSMSSQSSASGSLNAFNSMVRDFKKGLNERTTPGSLKKMNLMMFIIFLVTIIMGIIAFSDLNSETDLLETKNMRNFFTDRRRTIIMQICVFLRTYINIPNKMSGNSYSITQLTEIIERRTFIRRLLMSQQQTLQEVHNHLIQDRVTSADTDDEQAIKEYDFQEINMLTLDDTNHIIAYKTPFVMAMNTFLSEIILLNDTNSNPLYLPQDVLLAPPRADPDKTYNWTNPIQKQAYRLLINGIRDLRWMADKSARFVKEKQSNEEVSLQSLLIILLVSIGITLLSMSTMLIMYIQVEKLQGNILSLYIHLKRDEIAKLQHSANGHMAEIVEGSFLAQLTAGGASNEEEVAGQKVKKGRRENIEETKQSSPTNKKGMGKKLTLSTGNDLFKQTKDSSGYQQQQWSHTELQKEQKEVDIYVLMQRRGIQEIRAIQEAPSAPPLTQHNNHKKLHQNESEDKIYQQDSINQNKEKASYIGKRFHIKDKKDKKKKVNQKIKKKQRKTEVIGPEQLFDQKQVKKEKNEDDSDSESSSHSAELHKQKQAQREEKDNRRSSFVVLNDEQLLHLKKAQFNATYSTRNTGRKFITIILSLMIIAYFIQAYFNHIRFADNLKYIQSTLPVFMDRFRFMMLIYGLNRERLVMNNSLDTFESYEGYGYNADSYYKEQSVINERRIIEIKTNHRDPIAKIVDFISDVDSQQFCSKVIVESMDTLDKELSQANMLRGVSGNVQDYQGLIGTVFRACNAAKLGDMATIKRLYENQVIDLNLGNYDQAGPLYFAVRTNQIEMVKYLVEVANVTIGKLDRWGGTALDYALAGSAVETYLLSKNATRKLGSTTNITTVMSPKAANMTDNQVRMFYAVLFNDLYTVKRLDALGVDVNTKDFEGRTPLHLAASEGYMSIVKYLIARDGQLSAVDSRGNDARKDSLREKRTEVYELLNSVKSNYIIKEQCTSFYNGIYKNGVATAIGGYHKKFEDVMSLVNSTNDFYKRISIIRIDRFIDQVPKDFKALTVSVYLEFFQSNELYFSRVITLLMTKGSNLYSEFFTSYRTNTQLIFAVYIIAMTIVLVFFRDLMIKRMRDDIFESRGTLNLIPTQFFEENKYIVEALMKKLKY</sequence>
<dbReference type="PANTHER" id="PTHR31600:SF2">
    <property type="entry name" value="GAMETE ENRICHED GENE 10 PROTEIN-RELATED"/>
    <property type="match status" value="1"/>
</dbReference>
<gene>
    <name evidence="4" type="ORF">FGO68_gene4199</name>
</gene>
<feature type="compositionally biased region" description="Basic and acidic residues" evidence="2">
    <location>
        <begin position="793"/>
        <end position="810"/>
    </location>
</feature>
<feature type="compositionally biased region" description="Basic and acidic residues" evidence="2">
    <location>
        <begin position="710"/>
        <end position="719"/>
    </location>
</feature>
<feature type="compositionally biased region" description="Polar residues" evidence="2">
    <location>
        <begin position="653"/>
        <end position="665"/>
    </location>
</feature>
<evidence type="ECO:0000256" key="2">
    <source>
        <dbReference type="SAM" id="MobiDB-lite"/>
    </source>
</evidence>
<organism evidence="4 5">
    <name type="scientific">Halteria grandinella</name>
    <dbReference type="NCBI Taxonomy" id="5974"/>
    <lineage>
        <taxon>Eukaryota</taxon>
        <taxon>Sar</taxon>
        <taxon>Alveolata</taxon>
        <taxon>Ciliophora</taxon>
        <taxon>Intramacronucleata</taxon>
        <taxon>Spirotrichea</taxon>
        <taxon>Stichotrichia</taxon>
        <taxon>Sporadotrichida</taxon>
        <taxon>Halteriidae</taxon>
        <taxon>Halteria</taxon>
    </lineage>
</organism>
<accession>A0A8J8P5V0</accession>
<comment type="caution">
    <text evidence="4">The sequence shown here is derived from an EMBL/GenBank/DDBJ whole genome shotgun (WGS) entry which is preliminary data.</text>
</comment>
<dbReference type="SMART" id="SM00248">
    <property type="entry name" value="ANK"/>
    <property type="match status" value="3"/>
</dbReference>
<feature type="repeat" description="ANK" evidence="1">
    <location>
        <begin position="1141"/>
        <end position="1173"/>
    </location>
</feature>
<keyword evidence="3" id="KW-1133">Transmembrane helix</keyword>
<dbReference type="PROSITE" id="PS50297">
    <property type="entry name" value="ANK_REP_REGION"/>
    <property type="match status" value="1"/>
</dbReference>
<feature type="region of interest" description="Disordered" evidence="2">
    <location>
        <begin position="647"/>
        <end position="666"/>
    </location>
</feature>
<dbReference type="Proteomes" id="UP000785679">
    <property type="component" value="Unassembled WGS sequence"/>
</dbReference>
<evidence type="ECO:0000313" key="5">
    <source>
        <dbReference type="Proteomes" id="UP000785679"/>
    </source>
</evidence>
<proteinExistence type="predicted"/>